<name>A0A5B7CTM4_PORTR</name>
<sequence>MGTWTSCRRRWIPSPTVATDSSCTPSSSSTSTTGNRPEPYALPFTTPMIPMRIDTEESRNFTEEEPS</sequence>
<dbReference type="EMBL" id="VSRR010000224">
    <property type="protein sequence ID" value="MPC12585.1"/>
    <property type="molecule type" value="Genomic_DNA"/>
</dbReference>
<evidence type="ECO:0000256" key="1">
    <source>
        <dbReference type="SAM" id="MobiDB-lite"/>
    </source>
</evidence>
<feature type="region of interest" description="Disordered" evidence="1">
    <location>
        <begin position="1"/>
        <end position="67"/>
    </location>
</feature>
<keyword evidence="3" id="KW-1185">Reference proteome</keyword>
<dbReference type="Proteomes" id="UP000324222">
    <property type="component" value="Unassembled WGS sequence"/>
</dbReference>
<comment type="caution">
    <text evidence="2">The sequence shown here is derived from an EMBL/GenBank/DDBJ whole genome shotgun (WGS) entry which is preliminary data.</text>
</comment>
<feature type="compositionally biased region" description="Low complexity" evidence="1">
    <location>
        <begin position="19"/>
        <end position="33"/>
    </location>
</feature>
<gene>
    <name evidence="2" type="ORF">E2C01_005287</name>
</gene>
<proteinExistence type="predicted"/>
<protein>
    <submittedName>
        <fullName evidence="2">Uncharacterized protein</fullName>
    </submittedName>
</protein>
<evidence type="ECO:0000313" key="3">
    <source>
        <dbReference type="Proteomes" id="UP000324222"/>
    </source>
</evidence>
<dbReference type="AlphaFoldDB" id="A0A5B7CTM4"/>
<evidence type="ECO:0000313" key="2">
    <source>
        <dbReference type="EMBL" id="MPC12585.1"/>
    </source>
</evidence>
<feature type="compositionally biased region" description="Basic and acidic residues" evidence="1">
    <location>
        <begin position="53"/>
        <end position="67"/>
    </location>
</feature>
<reference evidence="2 3" key="1">
    <citation type="submission" date="2019-05" db="EMBL/GenBank/DDBJ databases">
        <title>Another draft genome of Portunus trituberculatus and its Hox gene families provides insights of decapod evolution.</title>
        <authorList>
            <person name="Jeong J.-H."/>
            <person name="Song I."/>
            <person name="Kim S."/>
            <person name="Choi T."/>
            <person name="Kim D."/>
            <person name="Ryu S."/>
            <person name="Kim W."/>
        </authorList>
    </citation>
    <scope>NUCLEOTIDE SEQUENCE [LARGE SCALE GENOMIC DNA]</scope>
    <source>
        <tissue evidence="2">Muscle</tissue>
    </source>
</reference>
<accession>A0A5B7CTM4</accession>
<organism evidence="2 3">
    <name type="scientific">Portunus trituberculatus</name>
    <name type="common">Swimming crab</name>
    <name type="synonym">Neptunus trituberculatus</name>
    <dbReference type="NCBI Taxonomy" id="210409"/>
    <lineage>
        <taxon>Eukaryota</taxon>
        <taxon>Metazoa</taxon>
        <taxon>Ecdysozoa</taxon>
        <taxon>Arthropoda</taxon>
        <taxon>Crustacea</taxon>
        <taxon>Multicrustacea</taxon>
        <taxon>Malacostraca</taxon>
        <taxon>Eumalacostraca</taxon>
        <taxon>Eucarida</taxon>
        <taxon>Decapoda</taxon>
        <taxon>Pleocyemata</taxon>
        <taxon>Brachyura</taxon>
        <taxon>Eubrachyura</taxon>
        <taxon>Portunoidea</taxon>
        <taxon>Portunidae</taxon>
        <taxon>Portuninae</taxon>
        <taxon>Portunus</taxon>
    </lineage>
</organism>